<name>A0ABR3W1F0_9PEZI</name>
<comment type="caution">
    <text evidence="2">The sequence shown here is derived from an EMBL/GenBank/DDBJ whole genome shotgun (WGS) entry which is preliminary data.</text>
</comment>
<gene>
    <name evidence="2" type="ORF">VTK73DRAFT_9598</name>
</gene>
<dbReference type="Proteomes" id="UP001586593">
    <property type="component" value="Unassembled WGS sequence"/>
</dbReference>
<feature type="compositionally biased region" description="Basic and acidic residues" evidence="1">
    <location>
        <begin position="109"/>
        <end position="118"/>
    </location>
</feature>
<protein>
    <submittedName>
        <fullName evidence="2">Uncharacterized protein</fullName>
    </submittedName>
</protein>
<keyword evidence="3" id="KW-1185">Reference proteome</keyword>
<evidence type="ECO:0000313" key="2">
    <source>
        <dbReference type="EMBL" id="KAL1850752.1"/>
    </source>
</evidence>
<reference evidence="2 3" key="1">
    <citation type="journal article" date="2024" name="Commun. Biol.">
        <title>Comparative genomic analysis of thermophilic fungi reveals convergent evolutionary adaptations and gene losses.</title>
        <authorList>
            <person name="Steindorff A.S."/>
            <person name="Aguilar-Pontes M.V."/>
            <person name="Robinson A.J."/>
            <person name="Andreopoulos B."/>
            <person name="LaButti K."/>
            <person name="Kuo A."/>
            <person name="Mondo S."/>
            <person name="Riley R."/>
            <person name="Otillar R."/>
            <person name="Haridas S."/>
            <person name="Lipzen A."/>
            <person name="Grimwood J."/>
            <person name="Schmutz J."/>
            <person name="Clum A."/>
            <person name="Reid I.D."/>
            <person name="Moisan M.C."/>
            <person name="Butler G."/>
            <person name="Nguyen T.T.M."/>
            <person name="Dewar K."/>
            <person name="Conant G."/>
            <person name="Drula E."/>
            <person name="Henrissat B."/>
            <person name="Hansel C."/>
            <person name="Singer S."/>
            <person name="Hutchinson M.I."/>
            <person name="de Vries R.P."/>
            <person name="Natvig D.O."/>
            <person name="Powell A.J."/>
            <person name="Tsang A."/>
            <person name="Grigoriev I.V."/>
        </authorList>
    </citation>
    <scope>NUCLEOTIDE SEQUENCE [LARGE SCALE GENOMIC DNA]</scope>
    <source>
        <strain evidence="2 3">ATCC 24622</strain>
    </source>
</reference>
<proteinExistence type="predicted"/>
<accession>A0ABR3W1F0</accession>
<dbReference type="EMBL" id="JAZHXJ010000812">
    <property type="protein sequence ID" value="KAL1850752.1"/>
    <property type="molecule type" value="Genomic_DNA"/>
</dbReference>
<evidence type="ECO:0000313" key="3">
    <source>
        <dbReference type="Proteomes" id="UP001586593"/>
    </source>
</evidence>
<feature type="region of interest" description="Disordered" evidence="1">
    <location>
        <begin position="89"/>
        <end position="157"/>
    </location>
</feature>
<evidence type="ECO:0000256" key="1">
    <source>
        <dbReference type="SAM" id="MobiDB-lite"/>
    </source>
</evidence>
<organism evidence="2 3">
    <name type="scientific">Phialemonium thermophilum</name>
    <dbReference type="NCBI Taxonomy" id="223376"/>
    <lineage>
        <taxon>Eukaryota</taxon>
        <taxon>Fungi</taxon>
        <taxon>Dikarya</taxon>
        <taxon>Ascomycota</taxon>
        <taxon>Pezizomycotina</taxon>
        <taxon>Sordariomycetes</taxon>
        <taxon>Sordariomycetidae</taxon>
        <taxon>Cephalothecales</taxon>
        <taxon>Cephalothecaceae</taxon>
        <taxon>Phialemonium</taxon>
    </lineage>
</organism>
<sequence>MAATARLSILPAYNLMTWHKGSPQTTVRSSSSLAVCATTPSSNLSCTVVAALFFLRRAPTDFTSPDDRSTTMRPALLSVQGGTFHTGRRRLPLFLESGSPVEEGEEENVSDRDREPPFGRRSFVVEDEQDEEPALPAPRLDGDGGGGAAYSSSRLRT</sequence>